<evidence type="ECO:0000259" key="2">
    <source>
        <dbReference type="Pfam" id="PF22747"/>
    </source>
</evidence>
<name>A0A7G9WD69_ALKCA</name>
<dbReference type="AlphaFoldDB" id="A0A7G9WD69"/>
<organism evidence="3 4">
    <name type="scientific">Alkalicella caledoniensis</name>
    <dbReference type="NCBI Taxonomy" id="2731377"/>
    <lineage>
        <taxon>Bacteria</taxon>
        <taxon>Bacillati</taxon>
        <taxon>Bacillota</taxon>
        <taxon>Clostridia</taxon>
        <taxon>Eubacteriales</taxon>
        <taxon>Proteinivoracaceae</taxon>
        <taxon>Alkalicella</taxon>
    </lineage>
</organism>
<evidence type="ECO:0000313" key="4">
    <source>
        <dbReference type="Proteomes" id="UP000516160"/>
    </source>
</evidence>
<feature type="domain" description="DUF2089" evidence="1">
    <location>
        <begin position="43"/>
        <end position="87"/>
    </location>
</feature>
<dbReference type="InterPro" id="IPR053957">
    <property type="entry name" value="DUF2089_Zn_ribbon"/>
</dbReference>
<dbReference type="Pfam" id="PF09862">
    <property type="entry name" value="DUF2089"/>
    <property type="match status" value="1"/>
</dbReference>
<keyword evidence="4" id="KW-1185">Reference proteome</keyword>
<reference evidence="3 4" key="1">
    <citation type="submission" date="2020-07" db="EMBL/GenBank/DDBJ databases">
        <title>Alkalicella. sp. LB2 genome.</title>
        <authorList>
            <person name="Postec A."/>
            <person name="Quemeneur M."/>
        </authorList>
    </citation>
    <scope>NUCLEOTIDE SEQUENCE [LARGE SCALE GENOMIC DNA]</scope>
    <source>
        <strain evidence="3 4">LB2</strain>
    </source>
</reference>
<dbReference type="Pfam" id="PF22747">
    <property type="entry name" value="Zn_ribbon_DUF2089"/>
    <property type="match status" value="1"/>
</dbReference>
<dbReference type="InterPro" id="IPR018658">
    <property type="entry name" value="DUF2089"/>
</dbReference>
<dbReference type="RefSeq" id="WP_213169138.1">
    <property type="nucleotide sequence ID" value="NZ_CP058559.1"/>
</dbReference>
<gene>
    <name evidence="3" type="ORF">HYG86_06460</name>
</gene>
<evidence type="ECO:0000313" key="3">
    <source>
        <dbReference type="EMBL" id="QNO16631.1"/>
    </source>
</evidence>
<dbReference type="KEGG" id="acae:HYG86_06460"/>
<protein>
    <submittedName>
        <fullName evidence="3">DUF2089 domain-containing protein</fullName>
    </submittedName>
</protein>
<feature type="domain" description="DUF2089" evidence="2">
    <location>
        <begin position="9"/>
        <end position="40"/>
    </location>
</feature>
<accession>A0A7G9WD69</accession>
<dbReference type="EMBL" id="CP058559">
    <property type="protein sequence ID" value="QNO16631.1"/>
    <property type="molecule type" value="Genomic_DNA"/>
</dbReference>
<dbReference type="Proteomes" id="UP000516160">
    <property type="component" value="Chromosome"/>
</dbReference>
<proteinExistence type="predicted"/>
<evidence type="ECO:0000259" key="1">
    <source>
        <dbReference type="Pfam" id="PF09862"/>
    </source>
</evidence>
<sequence>MKKQMLGRCPVCTSHLDVTRLHCKSCDTTIEGRFEPCKFCRLPLDQKEFVEVFIKSRGNIKEVERELGVSYPTVRGRLEAVIEALGYRPEPVPKNDPENAKRRKEVLDALNNGEISAEEAVQLLKNQN</sequence>